<evidence type="ECO:0000256" key="2">
    <source>
        <dbReference type="ARBA" id="ARBA00022857"/>
    </source>
</evidence>
<dbReference type="Gene3D" id="3.20.20.100">
    <property type="entry name" value="NADP-dependent oxidoreductase domain"/>
    <property type="match status" value="1"/>
</dbReference>
<dbReference type="PRINTS" id="PR00069">
    <property type="entry name" value="ALDKETRDTASE"/>
</dbReference>
<evidence type="ECO:0000256" key="3">
    <source>
        <dbReference type="ARBA" id="ARBA00023002"/>
    </source>
</evidence>
<dbReference type="PANTHER" id="PTHR43150">
    <property type="entry name" value="HYPERKINETIC, ISOFORM M"/>
    <property type="match status" value="1"/>
</dbReference>
<keyword evidence="2" id="KW-0521">NADP</keyword>
<keyword evidence="3" id="KW-0560">Oxidoreductase</keyword>
<dbReference type="AlphaFoldDB" id="X0T6E1"/>
<reference evidence="5" key="1">
    <citation type="journal article" date="2014" name="Front. Microbiol.">
        <title>High frequency of phylogenetically diverse reductive dehalogenase-homologous genes in deep subseafloor sedimentary metagenomes.</title>
        <authorList>
            <person name="Kawai M."/>
            <person name="Futagami T."/>
            <person name="Toyoda A."/>
            <person name="Takaki Y."/>
            <person name="Nishi S."/>
            <person name="Hori S."/>
            <person name="Arai W."/>
            <person name="Tsubouchi T."/>
            <person name="Morono Y."/>
            <person name="Uchiyama I."/>
            <person name="Ito T."/>
            <person name="Fujiyama A."/>
            <person name="Inagaki F."/>
            <person name="Takami H."/>
        </authorList>
    </citation>
    <scope>NUCLEOTIDE SEQUENCE</scope>
    <source>
        <strain evidence="5">Expedition CK06-06</strain>
    </source>
</reference>
<dbReference type="InterPro" id="IPR036812">
    <property type="entry name" value="NAD(P)_OxRdtase_dom_sf"/>
</dbReference>
<dbReference type="Pfam" id="PF00248">
    <property type="entry name" value="Aldo_ket_red"/>
    <property type="match status" value="1"/>
</dbReference>
<evidence type="ECO:0000259" key="4">
    <source>
        <dbReference type="Pfam" id="PF00248"/>
    </source>
</evidence>
<comment type="similarity">
    <text evidence="1">Belongs to the shaker potassium channel beta subunit family.</text>
</comment>
<protein>
    <recommendedName>
        <fullName evidence="4">NADP-dependent oxidoreductase domain-containing protein</fullName>
    </recommendedName>
</protein>
<dbReference type="GO" id="GO:0016491">
    <property type="term" value="F:oxidoreductase activity"/>
    <property type="evidence" value="ECO:0007669"/>
    <property type="project" value="UniProtKB-KW"/>
</dbReference>
<dbReference type="InterPro" id="IPR020471">
    <property type="entry name" value="AKR"/>
</dbReference>
<dbReference type="PANTHER" id="PTHR43150:SF2">
    <property type="entry name" value="HYPERKINETIC, ISOFORM M"/>
    <property type="match status" value="1"/>
</dbReference>
<dbReference type="SUPFAM" id="SSF51430">
    <property type="entry name" value="NAD(P)-linked oxidoreductase"/>
    <property type="match status" value="1"/>
</dbReference>
<feature type="non-terminal residue" evidence="5">
    <location>
        <position position="254"/>
    </location>
</feature>
<sequence length="254" mass="28546">MQYRQLGKWGVRISTIGLGSYLTIGMHVDDETAKQCVKSAFDSGINWIDTANAYNLGQAEITVGKLLADYDRDDYVLATKVWGPMGDGPNDRGLSAKHVFEQCHASLKRLQTDYIDLYQCHRPDPDTPLEETIRIMEDLARQGKILYWGVSEWPAELIQEAVDLAAIMGCRPPISNQPRYSLMWRVPEEAVFPTCLKNGLGNVVFSPLAHGVLTGKYEPGQPPPPNTRAADDTQNQIMMDMYWTDEKLQKAQQV</sequence>
<dbReference type="InterPro" id="IPR005399">
    <property type="entry name" value="K_chnl_volt-dep_bsu_KCNAB-rel"/>
</dbReference>
<name>X0T6E1_9ZZZZ</name>
<accession>X0T6E1</accession>
<evidence type="ECO:0000256" key="1">
    <source>
        <dbReference type="ARBA" id="ARBA00006515"/>
    </source>
</evidence>
<feature type="domain" description="NADP-dependent oxidoreductase" evidence="4">
    <location>
        <begin position="16"/>
        <end position="242"/>
    </location>
</feature>
<dbReference type="EMBL" id="BARS01010040">
    <property type="protein sequence ID" value="GAF89043.1"/>
    <property type="molecule type" value="Genomic_DNA"/>
</dbReference>
<dbReference type="InterPro" id="IPR023210">
    <property type="entry name" value="NADP_OxRdtase_dom"/>
</dbReference>
<proteinExistence type="inferred from homology"/>
<gene>
    <name evidence="5" type="ORF">S01H1_18729</name>
</gene>
<organism evidence="5">
    <name type="scientific">marine sediment metagenome</name>
    <dbReference type="NCBI Taxonomy" id="412755"/>
    <lineage>
        <taxon>unclassified sequences</taxon>
        <taxon>metagenomes</taxon>
        <taxon>ecological metagenomes</taxon>
    </lineage>
</organism>
<evidence type="ECO:0000313" key="5">
    <source>
        <dbReference type="EMBL" id="GAF89043.1"/>
    </source>
</evidence>
<comment type="caution">
    <text evidence="5">The sequence shown here is derived from an EMBL/GenBank/DDBJ whole genome shotgun (WGS) entry which is preliminary data.</text>
</comment>